<feature type="non-terminal residue" evidence="1">
    <location>
        <position position="1"/>
    </location>
</feature>
<dbReference type="PANTHER" id="PTHR14149">
    <property type="entry name" value="RAS GTPASE-ACTIVATING PROTEIN WITH IQ MOTIF"/>
    <property type="match status" value="1"/>
</dbReference>
<dbReference type="EMBL" id="JAHRIO010011393">
    <property type="protein sequence ID" value="MEQ2162191.1"/>
    <property type="molecule type" value="Genomic_DNA"/>
</dbReference>
<evidence type="ECO:0000313" key="1">
    <source>
        <dbReference type="EMBL" id="MEQ2162191.1"/>
    </source>
</evidence>
<proteinExistence type="predicted"/>
<organism evidence="1 2">
    <name type="scientific">Goodea atripinnis</name>
    <dbReference type="NCBI Taxonomy" id="208336"/>
    <lineage>
        <taxon>Eukaryota</taxon>
        <taxon>Metazoa</taxon>
        <taxon>Chordata</taxon>
        <taxon>Craniata</taxon>
        <taxon>Vertebrata</taxon>
        <taxon>Euteleostomi</taxon>
        <taxon>Actinopterygii</taxon>
        <taxon>Neopterygii</taxon>
        <taxon>Teleostei</taxon>
        <taxon>Neoteleostei</taxon>
        <taxon>Acanthomorphata</taxon>
        <taxon>Ovalentaria</taxon>
        <taxon>Atherinomorphae</taxon>
        <taxon>Cyprinodontiformes</taxon>
        <taxon>Goodeidae</taxon>
        <taxon>Goodea</taxon>
    </lineage>
</organism>
<keyword evidence="2" id="KW-1185">Reference proteome</keyword>
<dbReference type="PANTHER" id="PTHR14149:SF15">
    <property type="entry name" value="RAS GTPASE-ACTIVATING-LIKE PROTEIN IQGAP1"/>
    <property type="match status" value="1"/>
</dbReference>
<evidence type="ECO:0000313" key="2">
    <source>
        <dbReference type="Proteomes" id="UP001476798"/>
    </source>
</evidence>
<protein>
    <recommendedName>
        <fullName evidence="3">Pentatricopeptide repeat protein</fullName>
    </recommendedName>
</protein>
<reference evidence="1 2" key="1">
    <citation type="submission" date="2021-06" db="EMBL/GenBank/DDBJ databases">
        <authorList>
            <person name="Palmer J.M."/>
        </authorList>
    </citation>
    <scope>NUCLEOTIDE SEQUENCE [LARGE SCALE GENOMIC DNA]</scope>
    <source>
        <strain evidence="1 2">GA_2019</strain>
        <tissue evidence="1">Muscle</tissue>
    </source>
</reference>
<accession>A0ABV0MTI4</accession>
<evidence type="ECO:0008006" key="3">
    <source>
        <dbReference type="Google" id="ProtNLM"/>
    </source>
</evidence>
<dbReference type="Proteomes" id="UP001476798">
    <property type="component" value="Unassembled WGS sequence"/>
</dbReference>
<name>A0ABV0MTI4_9TELE</name>
<sequence>ATGLHFRHTDNVIQWLNAMAEKGLPKGVPEGTLAALQNPNAMLVHLDPDSAQKYHDTLYRAKGEKVASSRKRVRTWVIIFEMIAWS</sequence>
<comment type="caution">
    <text evidence="1">The sequence shown here is derived from an EMBL/GenBank/DDBJ whole genome shotgun (WGS) entry which is preliminary data.</text>
</comment>
<gene>
    <name evidence="1" type="ORF">GOODEAATRI_017296</name>
</gene>